<dbReference type="AlphaFoldDB" id="A0A8J3QUV2"/>
<evidence type="ECO:0000256" key="3">
    <source>
        <dbReference type="ARBA" id="ARBA00022475"/>
    </source>
</evidence>
<sequence>MVSFVVFVSVPVAAWLGVLTTARLMVAALLAGVASVLFSTAYQPFLPSLVPARDLPEANAKLQGSESAAGVVGPGLGGVVAQLFGAVTGLLGDALTFAVSALSLLRVRSPEPRQDRDQPRQALRREIAEGLRFIVRDPYLRVLTAYAAAGNYSESIMEAVLVVFLVRSVGLEPGVVGVLIAARGLGGVVGAMLSSSVARRFGTARGMLLCEVCTVPFVLLMPLTGPGSRLVFFLIAAVIPLAGIVASNIITASFRQTYVPTYLLGRTTATARLVSYGSIPLGALTGALLGQVFEPREVIIIAAIATTLSILVLLIGPLRRHRDFPNPAGAVVRDPSVTTMTDTPCA</sequence>
<evidence type="ECO:0000313" key="8">
    <source>
        <dbReference type="EMBL" id="GIH16874.1"/>
    </source>
</evidence>
<keyword evidence="2" id="KW-0813">Transport</keyword>
<keyword evidence="4 7" id="KW-0812">Transmembrane</keyword>
<feature type="transmembrane region" description="Helical" evidence="7">
    <location>
        <begin position="230"/>
        <end position="252"/>
    </location>
</feature>
<reference evidence="8" key="1">
    <citation type="submission" date="2021-01" db="EMBL/GenBank/DDBJ databases">
        <title>Whole genome shotgun sequence of Rugosimonospora africana NBRC 104875.</title>
        <authorList>
            <person name="Komaki H."/>
            <person name="Tamura T."/>
        </authorList>
    </citation>
    <scope>NUCLEOTIDE SEQUENCE</scope>
    <source>
        <strain evidence="8">NBRC 104875</strain>
    </source>
</reference>
<evidence type="ECO:0000313" key="9">
    <source>
        <dbReference type="Proteomes" id="UP000642748"/>
    </source>
</evidence>
<evidence type="ECO:0000256" key="6">
    <source>
        <dbReference type="ARBA" id="ARBA00023136"/>
    </source>
</evidence>
<name>A0A8J3QUV2_9ACTN</name>
<dbReference type="GO" id="GO:0005886">
    <property type="term" value="C:plasma membrane"/>
    <property type="evidence" value="ECO:0007669"/>
    <property type="project" value="UniProtKB-SubCell"/>
</dbReference>
<evidence type="ECO:0000256" key="7">
    <source>
        <dbReference type="SAM" id="Phobius"/>
    </source>
</evidence>
<dbReference type="SUPFAM" id="SSF103473">
    <property type="entry name" value="MFS general substrate transporter"/>
    <property type="match status" value="1"/>
</dbReference>
<feature type="transmembrane region" description="Helical" evidence="7">
    <location>
        <begin position="83"/>
        <end position="105"/>
    </location>
</feature>
<dbReference type="CDD" id="cd06173">
    <property type="entry name" value="MFS_MefA_like"/>
    <property type="match status" value="1"/>
</dbReference>
<evidence type="ECO:0000256" key="4">
    <source>
        <dbReference type="ARBA" id="ARBA00022692"/>
    </source>
</evidence>
<keyword evidence="5 7" id="KW-1133">Transmembrane helix</keyword>
<evidence type="ECO:0000256" key="2">
    <source>
        <dbReference type="ARBA" id="ARBA00022448"/>
    </source>
</evidence>
<dbReference type="Gene3D" id="1.20.1250.20">
    <property type="entry name" value="MFS general substrate transporter like domains"/>
    <property type="match status" value="1"/>
</dbReference>
<organism evidence="8 9">
    <name type="scientific">Rugosimonospora africana</name>
    <dbReference type="NCBI Taxonomy" id="556532"/>
    <lineage>
        <taxon>Bacteria</taxon>
        <taxon>Bacillati</taxon>
        <taxon>Actinomycetota</taxon>
        <taxon>Actinomycetes</taxon>
        <taxon>Micromonosporales</taxon>
        <taxon>Micromonosporaceae</taxon>
        <taxon>Rugosimonospora</taxon>
    </lineage>
</organism>
<gene>
    <name evidence="8" type="ORF">Raf01_50460</name>
</gene>
<dbReference type="InterPro" id="IPR036259">
    <property type="entry name" value="MFS_trans_sf"/>
</dbReference>
<accession>A0A8J3QUV2</accession>
<feature type="transmembrane region" description="Helical" evidence="7">
    <location>
        <begin position="142"/>
        <end position="169"/>
    </location>
</feature>
<dbReference type="EMBL" id="BONZ01000048">
    <property type="protein sequence ID" value="GIH16874.1"/>
    <property type="molecule type" value="Genomic_DNA"/>
</dbReference>
<dbReference type="InterPro" id="IPR010290">
    <property type="entry name" value="TM_effector"/>
</dbReference>
<evidence type="ECO:0000256" key="1">
    <source>
        <dbReference type="ARBA" id="ARBA00004651"/>
    </source>
</evidence>
<feature type="transmembrane region" description="Helical" evidence="7">
    <location>
        <begin position="175"/>
        <end position="194"/>
    </location>
</feature>
<evidence type="ECO:0000256" key="5">
    <source>
        <dbReference type="ARBA" id="ARBA00022989"/>
    </source>
</evidence>
<dbReference type="Pfam" id="PF05977">
    <property type="entry name" value="MFS_3"/>
    <property type="match status" value="1"/>
</dbReference>
<comment type="subcellular location">
    <subcellularLocation>
        <location evidence="1">Cell membrane</location>
        <topology evidence="1">Multi-pass membrane protein</topology>
    </subcellularLocation>
</comment>
<feature type="transmembrane region" description="Helical" evidence="7">
    <location>
        <begin position="206"/>
        <end position="224"/>
    </location>
</feature>
<comment type="caution">
    <text evidence="8">The sequence shown here is derived from an EMBL/GenBank/DDBJ whole genome shotgun (WGS) entry which is preliminary data.</text>
</comment>
<keyword evidence="6 7" id="KW-0472">Membrane</keyword>
<proteinExistence type="predicted"/>
<dbReference type="PANTHER" id="PTHR23513">
    <property type="entry name" value="INTEGRAL MEMBRANE EFFLUX PROTEIN-RELATED"/>
    <property type="match status" value="1"/>
</dbReference>
<dbReference type="PANTHER" id="PTHR23513:SF6">
    <property type="entry name" value="MAJOR FACILITATOR SUPERFAMILY ASSOCIATED DOMAIN-CONTAINING PROTEIN"/>
    <property type="match status" value="1"/>
</dbReference>
<feature type="transmembrane region" description="Helical" evidence="7">
    <location>
        <begin position="273"/>
        <end position="293"/>
    </location>
</feature>
<keyword evidence="9" id="KW-1185">Reference proteome</keyword>
<keyword evidence="3" id="KW-1003">Cell membrane</keyword>
<dbReference type="Proteomes" id="UP000642748">
    <property type="component" value="Unassembled WGS sequence"/>
</dbReference>
<feature type="transmembrane region" description="Helical" evidence="7">
    <location>
        <begin position="12"/>
        <end position="38"/>
    </location>
</feature>
<feature type="transmembrane region" description="Helical" evidence="7">
    <location>
        <begin position="299"/>
        <end position="318"/>
    </location>
</feature>
<protein>
    <submittedName>
        <fullName evidence="8">MFS transporter</fullName>
    </submittedName>
</protein>